<evidence type="ECO:0000256" key="3">
    <source>
        <dbReference type="ARBA" id="ARBA00023237"/>
    </source>
</evidence>
<proteinExistence type="predicted"/>
<dbReference type="CDD" id="cd07185">
    <property type="entry name" value="OmpA_C-like"/>
    <property type="match status" value="1"/>
</dbReference>
<gene>
    <name evidence="7" type="ORF">KM029_12995</name>
</gene>
<feature type="domain" description="OmpA-like" evidence="6">
    <location>
        <begin position="761"/>
        <end position="876"/>
    </location>
</feature>
<dbReference type="InterPro" id="IPR011659">
    <property type="entry name" value="WD40"/>
</dbReference>
<organism evidence="7 8">
    <name type="scientific">Flammeovirga kamogawensis</name>
    <dbReference type="NCBI Taxonomy" id="373891"/>
    <lineage>
        <taxon>Bacteria</taxon>
        <taxon>Pseudomonadati</taxon>
        <taxon>Bacteroidota</taxon>
        <taxon>Cytophagia</taxon>
        <taxon>Cytophagales</taxon>
        <taxon>Flammeovirgaceae</taxon>
        <taxon>Flammeovirga</taxon>
    </lineage>
</organism>
<dbReference type="PANTHER" id="PTHR30329">
    <property type="entry name" value="STATOR ELEMENT OF FLAGELLAR MOTOR COMPLEX"/>
    <property type="match status" value="1"/>
</dbReference>
<dbReference type="Pfam" id="PF00691">
    <property type="entry name" value="OmpA"/>
    <property type="match status" value="1"/>
</dbReference>
<comment type="subcellular location">
    <subcellularLocation>
        <location evidence="1">Cell outer membrane</location>
    </subcellularLocation>
</comment>
<dbReference type="InterPro" id="IPR006664">
    <property type="entry name" value="OMP_bac"/>
</dbReference>
<evidence type="ECO:0000256" key="2">
    <source>
        <dbReference type="ARBA" id="ARBA00023136"/>
    </source>
</evidence>
<dbReference type="Proteomes" id="UP000682802">
    <property type="component" value="Chromosome 1"/>
</dbReference>
<dbReference type="SUPFAM" id="SSF82171">
    <property type="entry name" value="DPP6 N-terminal domain-like"/>
    <property type="match status" value="1"/>
</dbReference>
<evidence type="ECO:0000256" key="5">
    <source>
        <dbReference type="SAM" id="SignalP"/>
    </source>
</evidence>
<dbReference type="InterPro" id="IPR050330">
    <property type="entry name" value="Bact_OuterMem_StrucFunc"/>
</dbReference>
<keyword evidence="8" id="KW-1185">Reference proteome</keyword>
<feature type="signal peptide" evidence="5">
    <location>
        <begin position="1"/>
        <end position="20"/>
    </location>
</feature>
<evidence type="ECO:0000256" key="1">
    <source>
        <dbReference type="ARBA" id="ARBA00004442"/>
    </source>
</evidence>
<protein>
    <submittedName>
        <fullName evidence="7">OmpA family protein</fullName>
    </submittedName>
</protein>
<dbReference type="EMBL" id="CP076128">
    <property type="protein sequence ID" value="QWG06249.1"/>
    <property type="molecule type" value="Genomic_DNA"/>
</dbReference>
<evidence type="ECO:0000256" key="4">
    <source>
        <dbReference type="PROSITE-ProRule" id="PRU00473"/>
    </source>
</evidence>
<keyword evidence="2 4" id="KW-0472">Membrane</keyword>
<dbReference type="Gene3D" id="2.60.40.1120">
    <property type="entry name" value="Carboxypeptidase-like, regulatory domain"/>
    <property type="match status" value="1"/>
</dbReference>
<feature type="chain" id="PRO_5047074190" evidence="5">
    <location>
        <begin position="21"/>
        <end position="876"/>
    </location>
</feature>
<dbReference type="PROSITE" id="PS51123">
    <property type="entry name" value="OMPA_2"/>
    <property type="match status" value="1"/>
</dbReference>
<keyword evidence="5" id="KW-0732">Signal</keyword>
<accession>A0ABX8GRP5</accession>
<reference evidence="7 8" key="1">
    <citation type="submission" date="2021-05" db="EMBL/GenBank/DDBJ databases">
        <title>Comparative genomic studies on the polysaccharide-degrading batcterial strains of the Flammeovirga genus.</title>
        <authorList>
            <person name="Zewei F."/>
            <person name="Zheng Z."/>
            <person name="Yu L."/>
            <person name="Ruyue G."/>
            <person name="Yanhong M."/>
            <person name="Yuanyuan C."/>
            <person name="Jingyan G."/>
            <person name="Wenjun H."/>
        </authorList>
    </citation>
    <scope>NUCLEOTIDE SEQUENCE [LARGE SCALE GENOMIC DNA]</scope>
    <source>
        <strain evidence="7 8">YS10</strain>
    </source>
</reference>
<dbReference type="SUPFAM" id="SSF103088">
    <property type="entry name" value="OmpA-like"/>
    <property type="match status" value="1"/>
</dbReference>
<keyword evidence="3" id="KW-0998">Cell outer membrane</keyword>
<evidence type="ECO:0000313" key="7">
    <source>
        <dbReference type="EMBL" id="QWG06249.1"/>
    </source>
</evidence>
<dbReference type="InterPro" id="IPR006665">
    <property type="entry name" value="OmpA-like"/>
</dbReference>
<dbReference type="InterPro" id="IPR036737">
    <property type="entry name" value="OmpA-like_sf"/>
</dbReference>
<dbReference type="Gene3D" id="3.30.1330.60">
    <property type="entry name" value="OmpA-like domain"/>
    <property type="match status" value="1"/>
</dbReference>
<dbReference type="Pfam" id="PF07676">
    <property type="entry name" value="PD40"/>
    <property type="match status" value="1"/>
</dbReference>
<name>A0ABX8GRP5_9BACT</name>
<dbReference type="PRINTS" id="PR01021">
    <property type="entry name" value="OMPADOMAIN"/>
</dbReference>
<sequence length="876" mass="100157">MLRKLLYILLTFCVPYITLAQSKQEQKGIKQIFDGDVKGSIETFRASLEENPNSALSQFALAHQLFEKVDQQRKSEMVIIRFKNMEPYFEDLREAYKWSLLASKSYEKLSEDEKKVIRQSLSVASDEVTGFLSARIQQQAFTYLNQAPYRRPTNQLYRTEVYNRIMEGDTLMALREIFIKQCGEYLIDYPKSPYNTKVNEIRKGVLKEYLNNTTLRQYGNRSGHMYERFCKEIIDLYSSEELKNIVPLFYGKEYGFTGHNMHKSEGYKRLKKFSETENLSIIEALCQLNIHDRGCGDADVAYYDRFIKSMAPMDIAFIAVQKVTNRAFLDFDLDEVTRIYKSYAPLFPDKEKSFNHILDALAEAEAARSLVNIGPSINSITRDYQPVISLDEQYLYFARKTAKSGEDVYLSKKNPYGEWGQAEEVVEVNTESHEVPVGISGDGQTLFLYGNYSKIRRFSYVRATETRLGKGDFYYAKKMKDGNWSAVNVFTYPINTPYYEAGLSMSLDGDVAFFTSDRPGAVGEYNPNYPEDGLYFHGSGEFNTDLYVCEKNENGTWKEPINLGDVINTPFAEKNPYLHPDKETLYFCSDGHAGFGGYDIFMSKRLNPDSWTEWSEPVNLGVSINGVEDDAFYLTSMGKKALVVSSEGNKNYGRDDIYEIDIPSKYRPLPLTFAHGKVIDPSGEGLSKVRIRIKTVDGKDIETKTTSETGDFQVALPPDEDYIVYVDDEDFIGSSIKIDDESDPDHNIQLMPMETVSLTDDAEDASFIMTSLNFDSSSSEIRKESEFDLNRLAAALLRNDLWILIIEGHTDNIDTKEYNIQLSKDRAAAVKNYLISKGVDQTRLDAYGFGEERPLDSNKTHHGRQENRRVVFTILK</sequence>
<evidence type="ECO:0000259" key="6">
    <source>
        <dbReference type="PROSITE" id="PS51123"/>
    </source>
</evidence>
<dbReference type="RefSeq" id="WP_144073675.1">
    <property type="nucleotide sequence ID" value="NZ_CP076128.1"/>
</dbReference>
<evidence type="ECO:0000313" key="8">
    <source>
        <dbReference type="Proteomes" id="UP000682802"/>
    </source>
</evidence>
<dbReference type="PANTHER" id="PTHR30329:SF21">
    <property type="entry name" value="LIPOPROTEIN YIAD-RELATED"/>
    <property type="match status" value="1"/>
</dbReference>